<evidence type="ECO:0000313" key="2">
    <source>
        <dbReference type="EMBL" id="KKK90981.1"/>
    </source>
</evidence>
<sequence>DNLVSVITAPTLESAQEMFTHPDVGLLAITGGPGVVKAALASGKRAICAGPGNPPVVVDTSADIDNAARCIIEGAAYDNNLLCLAEKEVFVEEPVWERFVAAMKANSAVELTSQQMNALADKAIETSPDGHAHARREFVGKGAADLAGAIGLQVPPQTELLFGQTGCDHPWVQAEQMMSCLPIVKARDFCQAVEMAKQAEHGFGHTAIIHSRLVDHMTHMGKAMDTALYVKNGPSLAGDGVGGEGYCSYSIACSTGEGITTPLTYTRVRRCVMVDNLRII</sequence>
<dbReference type="GO" id="GO:0016620">
    <property type="term" value="F:oxidoreductase activity, acting on the aldehyde or oxo group of donors, NAD or NADP as acceptor"/>
    <property type="evidence" value="ECO:0007669"/>
    <property type="project" value="InterPro"/>
</dbReference>
<dbReference type="PANTHER" id="PTHR11699">
    <property type="entry name" value="ALDEHYDE DEHYDROGENASE-RELATED"/>
    <property type="match status" value="1"/>
</dbReference>
<evidence type="ECO:0000259" key="1">
    <source>
        <dbReference type="Pfam" id="PF00171"/>
    </source>
</evidence>
<dbReference type="InterPro" id="IPR016162">
    <property type="entry name" value="Ald_DH_N"/>
</dbReference>
<feature type="domain" description="Aldehyde dehydrogenase" evidence="1">
    <location>
        <begin position="2"/>
        <end position="233"/>
    </location>
</feature>
<dbReference type="AlphaFoldDB" id="A0A0F9C2V9"/>
<dbReference type="InterPro" id="IPR016161">
    <property type="entry name" value="Ald_DH/histidinol_DH"/>
</dbReference>
<dbReference type="InterPro" id="IPR016163">
    <property type="entry name" value="Ald_DH_C"/>
</dbReference>
<reference evidence="2" key="1">
    <citation type="journal article" date="2015" name="Nature">
        <title>Complex archaea that bridge the gap between prokaryotes and eukaryotes.</title>
        <authorList>
            <person name="Spang A."/>
            <person name="Saw J.H."/>
            <person name="Jorgensen S.L."/>
            <person name="Zaremba-Niedzwiedzka K."/>
            <person name="Martijn J."/>
            <person name="Lind A.E."/>
            <person name="van Eijk R."/>
            <person name="Schleper C."/>
            <person name="Guy L."/>
            <person name="Ettema T.J."/>
        </authorList>
    </citation>
    <scope>NUCLEOTIDE SEQUENCE</scope>
</reference>
<protein>
    <recommendedName>
        <fullName evidence="1">Aldehyde dehydrogenase domain-containing protein</fullName>
    </recommendedName>
</protein>
<dbReference type="Pfam" id="PF00171">
    <property type="entry name" value="Aldedh"/>
    <property type="match status" value="1"/>
</dbReference>
<gene>
    <name evidence="2" type="ORF">LCGC14_2717570</name>
</gene>
<dbReference type="Gene3D" id="3.40.309.10">
    <property type="entry name" value="Aldehyde Dehydrogenase, Chain A, domain 2"/>
    <property type="match status" value="1"/>
</dbReference>
<dbReference type="SUPFAM" id="SSF53720">
    <property type="entry name" value="ALDH-like"/>
    <property type="match status" value="1"/>
</dbReference>
<accession>A0A0F9C2V9</accession>
<dbReference type="Gene3D" id="3.40.605.10">
    <property type="entry name" value="Aldehyde Dehydrogenase, Chain A, domain 1"/>
    <property type="match status" value="1"/>
</dbReference>
<dbReference type="EMBL" id="LAZR01048856">
    <property type="protein sequence ID" value="KKK90981.1"/>
    <property type="molecule type" value="Genomic_DNA"/>
</dbReference>
<organism evidence="2">
    <name type="scientific">marine sediment metagenome</name>
    <dbReference type="NCBI Taxonomy" id="412755"/>
    <lineage>
        <taxon>unclassified sequences</taxon>
        <taxon>metagenomes</taxon>
        <taxon>ecological metagenomes</taxon>
    </lineage>
</organism>
<proteinExistence type="predicted"/>
<dbReference type="InterPro" id="IPR015590">
    <property type="entry name" value="Aldehyde_DH_dom"/>
</dbReference>
<name>A0A0F9C2V9_9ZZZZ</name>
<comment type="caution">
    <text evidence="2">The sequence shown here is derived from an EMBL/GenBank/DDBJ whole genome shotgun (WGS) entry which is preliminary data.</text>
</comment>
<feature type="non-terminal residue" evidence="2">
    <location>
        <position position="1"/>
    </location>
</feature>